<dbReference type="InterPro" id="IPR043138">
    <property type="entry name" value="GGT_lsub"/>
</dbReference>
<keyword evidence="4 11" id="KW-0808">Transferase</keyword>
<dbReference type="Gene3D" id="1.10.246.130">
    <property type="match status" value="1"/>
</dbReference>
<keyword evidence="7 11" id="KW-0012">Acyltransferase</keyword>
<dbReference type="EMBL" id="MJGC01000083">
    <property type="protein sequence ID" value="OEJ73637.1"/>
    <property type="molecule type" value="Genomic_DNA"/>
</dbReference>
<dbReference type="PANTHER" id="PTHR43199:SF1">
    <property type="entry name" value="GLUTATHIONE HYDROLASE PROENZYME"/>
    <property type="match status" value="1"/>
</dbReference>
<dbReference type="PANTHER" id="PTHR43199">
    <property type="entry name" value="GLUTATHIONE HYDROLASE"/>
    <property type="match status" value="1"/>
</dbReference>
<evidence type="ECO:0000256" key="10">
    <source>
        <dbReference type="PIRSR" id="PIRSR600101-2"/>
    </source>
</evidence>
<dbReference type="EC" id="2.3.2.2" evidence="11"/>
<evidence type="ECO:0000256" key="3">
    <source>
        <dbReference type="ARBA" id="ARBA00009381"/>
    </source>
</evidence>
<comment type="catalytic activity">
    <reaction evidence="1 11">
        <text>an S-substituted glutathione + H2O = an S-substituted L-cysteinylglycine + L-glutamate</text>
        <dbReference type="Rhea" id="RHEA:59468"/>
        <dbReference type="ChEBI" id="CHEBI:15377"/>
        <dbReference type="ChEBI" id="CHEBI:29985"/>
        <dbReference type="ChEBI" id="CHEBI:90779"/>
        <dbReference type="ChEBI" id="CHEBI:143103"/>
        <dbReference type="EC" id="3.4.19.13"/>
    </reaction>
</comment>
<dbReference type="SUPFAM" id="SSF56235">
    <property type="entry name" value="N-terminal nucleophile aminohydrolases (Ntn hydrolases)"/>
    <property type="match status" value="1"/>
</dbReference>
<dbReference type="OrthoDB" id="9781342at2"/>
<comment type="similarity">
    <text evidence="3 11">Belongs to the gamma-glutamyltransferase family.</text>
</comment>
<comment type="caution">
    <text evidence="12">The sequence shown here is derived from an EMBL/GenBank/DDBJ whole genome shotgun (WGS) entry which is preliminary data.</text>
</comment>
<gene>
    <name evidence="12" type="ORF">BH720_18740</name>
</gene>
<feature type="binding site" evidence="10">
    <location>
        <position position="420"/>
    </location>
    <ligand>
        <name>L-glutamate</name>
        <dbReference type="ChEBI" id="CHEBI:29985"/>
    </ligand>
</feature>
<name>A0A1E5QGB9_9CYAN</name>
<evidence type="ECO:0000256" key="9">
    <source>
        <dbReference type="PIRSR" id="PIRSR600101-1"/>
    </source>
</evidence>
<dbReference type="InterPro" id="IPR029055">
    <property type="entry name" value="Ntn_hydrolases_N"/>
</dbReference>
<comment type="pathway">
    <text evidence="11">Sulfur metabolism; glutathione metabolism.</text>
</comment>
<organism evidence="12">
    <name type="scientific">Desertifilum tharense IPPAS B-1220</name>
    <dbReference type="NCBI Taxonomy" id="1781255"/>
    <lineage>
        <taxon>Bacteria</taxon>
        <taxon>Bacillati</taxon>
        <taxon>Cyanobacteriota</taxon>
        <taxon>Cyanophyceae</taxon>
        <taxon>Desertifilales</taxon>
        <taxon>Desertifilaceae</taxon>
        <taxon>Desertifilum</taxon>
    </lineage>
</organism>
<reference evidence="12" key="1">
    <citation type="submission" date="2016-09" db="EMBL/GenBank/DDBJ databases">
        <title>Draft genome of thermotolerant cyanobacterium Desertifilum sp. strain IPPAS B-1220.</title>
        <authorList>
            <person name="Sinetova M.A."/>
            <person name="Bolakhan K."/>
            <person name="Zayadan B.K."/>
            <person name="Mironov K.S."/>
            <person name="Ustinova V."/>
            <person name="Kupriyanova E.V."/>
            <person name="Sidorov R.A."/>
            <person name="Skrypnik A.N."/>
            <person name="Gogoleva N.E."/>
            <person name="Gogolev Y.V."/>
            <person name="Los D.A."/>
        </authorList>
    </citation>
    <scope>NUCLEOTIDE SEQUENCE [LARGE SCALE GENOMIC DNA]</scope>
    <source>
        <strain evidence="12">IPPAS B-1220</strain>
    </source>
</reference>
<dbReference type="PRINTS" id="PR01210">
    <property type="entry name" value="GGTRANSPTASE"/>
</dbReference>
<keyword evidence="11" id="KW-0317">Glutathione biosynthesis</keyword>
<evidence type="ECO:0000256" key="1">
    <source>
        <dbReference type="ARBA" id="ARBA00001049"/>
    </source>
</evidence>
<dbReference type="EC" id="3.4.19.13" evidence="11"/>
<dbReference type="GO" id="GO:0006750">
    <property type="term" value="P:glutathione biosynthetic process"/>
    <property type="evidence" value="ECO:0007669"/>
    <property type="project" value="UniProtKB-KW"/>
</dbReference>
<dbReference type="Pfam" id="PF01019">
    <property type="entry name" value="G_glu_transpept"/>
    <property type="match status" value="1"/>
</dbReference>
<dbReference type="InterPro" id="IPR043137">
    <property type="entry name" value="GGT_ssub_C"/>
</dbReference>
<dbReference type="Gene3D" id="3.60.20.40">
    <property type="match status" value="1"/>
</dbReference>
<evidence type="ECO:0000256" key="4">
    <source>
        <dbReference type="ARBA" id="ARBA00022679"/>
    </source>
</evidence>
<dbReference type="InterPro" id="IPR051792">
    <property type="entry name" value="GGT_bact"/>
</dbReference>
<dbReference type="GO" id="GO:0103068">
    <property type="term" value="F:leukotriene C4 gamma-glutamyl transferase activity"/>
    <property type="evidence" value="ECO:0007669"/>
    <property type="project" value="UniProtKB-EC"/>
</dbReference>
<evidence type="ECO:0000256" key="11">
    <source>
        <dbReference type="RuleBase" id="RU368036"/>
    </source>
</evidence>
<evidence type="ECO:0000256" key="8">
    <source>
        <dbReference type="ARBA" id="ARBA00047417"/>
    </source>
</evidence>
<keyword evidence="5 11" id="KW-0378">Hydrolase</keyword>
<feature type="active site" description="Nucleophile" evidence="9">
    <location>
        <position position="339"/>
    </location>
</feature>
<evidence type="ECO:0000256" key="6">
    <source>
        <dbReference type="ARBA" id="ARBA00023145"/>
    </source>
</evidence>
<feature type="binding site" evidence="10">
    <location>
        <position position="379"/>
    </location>
    <ligand>
        <name>L-glutamate</name>
        <dbReference type="ChEBI" id="CHEBI:29985"/>
    </ligand>
</feature>
<sequence>MQQKTRGAIAAGHPQTAQAGLEMLKQGGNAFDAALAALLASFVTESPLTSAAGGGFLLAYTQQQQAILFDFFTQTPRRKKPEAQLDFYPVDVDFGGAIQEFHIGLGSMAVPGNLAGVFHVHQRLGKLPMKAIAEPALHYAQSGVEVNAFQAFLLHLLKPILLASEAGRTIYAPSGHLAQVGERLFFKDFAQTLTQVIEEGIHTFYTGEIAHRLIQDCQHLGGYLSLEDLQAYQVIERQPLSLDYRGYRLLTNPPPSAGGTLIAFALGLLSQFDLSQTRWGGVEHLQILAEVMRLTNTARQEVFNAQVHQDDIVEKFLALDHLKTYAQQLSQSVNKLGSTTHISAMDEWGNAASVTSSNGEGSGYFIPQTGMMMNNMLGEEDLNPFGFHNWQENVRISSMMSPTIAIADNSPKIVLGSGGSNRIRTAILQVISNLIDFQMPADIAVSSPRVHWENYKFDVEFGRLTEDELKLHFSDRQQVSLWQQQNMFFGGVHTVCRSATGDFTGSGDPRRSGAIAILD</sequence>
<evidence type="ECO:0000313" key="12">
    <source>
        <dbReference type="EMBL" id="OEJ73637.1"/>
    </source>
</evidence>
<dbReference type="UniPathway" id="UPA00204"/>
<evidence type="ECO:0000256" key="5">
    <source>
        <dbReference type="ARBA" id="ARBA00022801"/>
    </source>
</evidence>
<proteinExistence type="inferred from homology"/>
<evidence type="ECO:0000256" key="2">
    <source>
        <dbReference type="ARBA" id="ARBA00001089"/>
    </source>
</evidence>
<comment type="subunit">
    <text evidence="11">This enzyme consists of two polypeptide chains, which are synthesized in precursor form from a single polypeptide.</text>
</comment>
<evidence type="ECO:0000256" key="7">
    <source>
        <dbReference type="ARBA" id="ARBA00023315"/>
    </source>
</evidence>
<accession>A0A1E5QGB9</accession>
<protein>
    <recommendedName>
        <fullName evidence="11">Glutathione hydrolase proenzyme</fullName>
        <ecNumber evidence="11">2.3.2.2</ecNumber>
        <ecNumber evidence="11">3.4.19.13</ecNumber>
    </recommendedName>
    <component>
        <recommendedName>
            <fullName evidence="11">Glutathione hydrolase large chain</fullName>
        </recommendedName>
    </component>
    <component>
        <recommendedName>
            <fullName evidence="11">Glutathione hydrolase small chain</fullName>
        </recommendedName>
    </component>
</protein>
<comment type="PTM">
    <text evidence="11">Cleaved by autocatalysis into a large and a small subunit.</text>
</comment>
<dbReference type="GO" id="GO:0006751">
    <property type="term" value="P:glutathione catabolic process"/>
    <property type="evidence" value="ECO:0007669"/>
    <property type="project" value="UniProtKB-UniRule"/>
</dbReference>
<comment type="catalytic activity">
    <reaction evidence="2 11">
        <text>glutathione + H2O = L-cysteinylglycine + L-glutamate</text>
        <dbReference type="Rhea" id="RHEA:28807"/>
        <dbReference type="ChEBI" id="CHEBI:15377"/>
        <dbReference type="ChEBI" id="CHEBI:29985"/>
        <dbReference type="ChEBI" id="CHEBI:57925"/>
        <dbReference type="ChEBI" id="CHEBI:61694"/>
        <dbReference type="EC" id="3.4.19.13"/>
    </reaction>
</comment>
<dbReference type="GO" id="GO:0036374">
    <property type="term" value="F:glutathione hydrolase activity"/>
    <property type="evidence" value="ECO:0007669"/>
    <property type="project" value="UniProtKB-UniRule"/>
</dbReference>
<comment type="catalytic activity">
    <reaction evidence="8 11">
        <text>an N-terminal (5-L-glutamyl)-[peptide] + an alpha-amino acid = 5-L-glutamyl amino acid + an N-terminal L-alpha-aminoacyl-[peptide]</text>
        <dbReference type="Rhea" id="RHEA:23904"/>
        <dbReference type="Rhea" id="RHEA-COMP:9780"/>
        <dbReference type="Rhea" id="RHEA-COMP:9795"/>
        <dbReference type="ChEBI" id="CHEBI:77644"/>
        <dbReference type="ChEBI" id="CHEBI:78597"/>
        <dbReference type="ChEBI" id="CHEBI:78599"/>
        <dbReference type="ChEBI" id="CHEBI:78608"/>
        <dbReference type="EC" id="2.3.2.2"/>
    </reaction>
</comment>
<dbReference type="AlphaFoldDB" id="A0A1E5QGB9"/>
<dbReference type="STRING" id="1781255.BH720_18740"/>
<dbReference type="NCBIfam" id="TIGR00066">
    <property type="entry name" value="g_glut_trans"/>
    <property type="match status" value="1"/>
</dbReference>
<dbReference type="InterPro" id="IPR000101">
    <property type="entry name" value="GGT_peptidase"/>
</dbReference>
<keyword evidence="6 11" id="KW-0865">Zymogen</keyword>